<dbReference type="CDD" id="cd04301">
    <property type="entry name" value="NAT_SF"/>
    <property type="match status" value="1"/>
</dbReference>
<reference evidence="4 5" key="1">
    <citation type="submission" date="2020-03" db="EMBL/GenBank/DDBJ databases">
        <title>Draft genome sequence of environmentally isolated violet-colored cultures.</title>
        <authorList>
            <person name="Wilson H.S."/>
        </authorList>
    </citation>
    <scope>NUCLEOTIDE SEQUENCE [LARGE SCALE GENOMIC DNA]</scope>
    <source>
        <strain evidence="4 5">HSC-16F04</strain>
    </source>
</reference>
<evidence type="ECO:0000313" key="5">
    <source>
        <dbReference type="Proteomes" id="UP000712570"/>
    </source>
</evidence>
<evidence type="ECO:0000256" key="1">
    <source>
        <dbReference type="ARBA" id="ARBA00022679"/>
    </source>
</evidence>
<dbReference type="RefSeq" id="WP_166821717.1">
    <property type="nucleotide sequence ID" value="NZ_JAAOLX010000001.1"/>
</dbReference>
<comment type="caution">
    <text evidence="4">The sequence shown here is derived from an EMBL/GenBank/DDBJ whole genome shotgun (WGS) entry which is preliminary data.</text>
</comment>
<keyword evidence="2" id="KW-0012">Acyltransferase</keyword>
<dbReference type="InterPro" id="IPR050832">
    <property type="entry name" value="Bact_Acetyltransf"/>
</dbReference>
<proteinExistence type="predicted"/>
<feature type="domain" description="N-acetyltransferase" evidence="3">
    <location>
        <begin position="7"/>
        <end position="167"/>
    </location>
</feature>
<dbReference type="Proteomes" id="UP000712570">
    <property type="component" value="Unassembled WGS sequence"/>
</dbReference>
<gene>
    <name evidence="4" type="ORF">HA050_02760</name>
</gene>
<sequence length="173" mass="18919">MAANLNFEIKKAIQDDCLSIAQIHVLSWQHAYCDLLPGGYLAQLSVENRAETWRNALKAGSSQVLVAQSDGTLLGFISFAACRDEDAASDQAEIWSLYVCPAYWSTGVGRALYTAARALIQDQGFKALSLWVLAGNQRALQFYTKAGFAPDLSKTFELAGVELQELRLVQGIV</sequence>
<evidence type="ECO:0000313" key="4">
    <source>
        <dbReference type="EMBL" id="NHQ85030.1"/>
    </source>
</evidence>
<dbReference type="PROSITE" id="PS51186">
    <property type="entry name" value="GNAT"/>
    <property type="match status" value="1"/>
</dbReference>
<dbReference type="SUPFAM" id="SSF55729">
    <property type="entry name" value="Acyl-CoA N-acyltransferases (Nat)"/>
    <property type="match status" value="1"/>
</dbReference>
<dbReference type="InterPro" id="IPR000182">
    <property type="entry name" value="GNAT_dom"/>
</dbReference>
<dbReference type="Gene3D" id="3.40.630.30">
    <property type="match status" value="1"/>
</dbReference>
<dbReference type="PANTHER" id="PTHR43877">
    <property type="entry name" value="AMINOALKYLPHOSPHONATE N-ACETYLTRANSFERASE-RELATED-RELATED"/>
    <property type="match status" value="1"/>
</dbReference>
<keyword evidence="1" id="KW-0808">Transferase</keyword>
<dbReference type="PANTHER" id="PTHR43877:SF1">
    <property type="entry name" value="ACETYLTRANSFERASE"/>
    <property type="match status" value="1"/>
</dbReference>
<evidence type="ECO:0000259" key="3">
    <source>
        <dbReference type="PROSITE" id="PS51186"/>
    </source>
</evidence>
<dbReference type="Pfam" id="PF00583">
    <property type="entry name" value="Acetyltransf_1"/>
    <property type="match status" value="1"/>
</dbReference>
<keyword evidence="5" id="KW-1185">Reference proteome</keyword>
<name>A0ABX0KM24_9NEIS</name>
<organism evidence="4 5">
    <name type="scientific">Iodobacter violaceini</name>
    <dbReference type="NCBI Taxonomy" id="3044271"/>
    <lineage>
        <taxon>Bacteria</taxon>
        <taxon>Pseudomonadati</taxon>
        <taxon>Pseudomonadota</taxon>
        <taxon>Betaproteobacteria</taxon>
        <taxon>Neisseriales</taxon>
        <taxon>Chitinibacteraceae</taxon>
        <taxon>Iodobacter</taxon>
    </lineage>
</organism>
<dbReference type="InterPro" id="IPR016181">
    <property type="entry name" value="Acyl_CoA_acyltransferase"/>
</dbReference>
<protein>
    <submittedName>
        <fullName evidence="4">GNAT family N-acetyltransferase</fullName>
    </submittedName>
</protein>
<accession>A0ABX0KM24</accession>
<dbReference type="EMBL" id="JAAOLX010000001">
    <property type="protein sequence ID" value="NHQ85030.1"/>
    <property type="molecule type" value="Genomic_DNA"/>
</dbReference>
<evidence type="ECO:0000256" key="2">
    <source>
        <dbReference type="ARBA" id="ARBA00023315"/>
    </source>
</evidence>